<dbReference type="Pfam" id="PF09346">
    <property type="entry name" value="SMI1_KNR4"/>
    <property type="match status" value="1"/>
</dbReference>
<dbReference type="InterPro" id="IPR018958">
    <property type="entry name" value="Knr4/Smi1-like_dom"/>
</dbReference>
<accession>W4EW61</accession>
<evidence type="ECO:0000313" key="3">
    <source>
        <dbReference type="Proteomes" id="UP000019062"/>
    </source>
</evidence>
<dbReference type="EMBL" id="ASQA01000027">
    <property type="protein sequence ID" value="ETT84322.1"/>
    <property type="molecule type" value="Genomic_DNA"/>
</dbReference>
<dbReference type="RefSeq" id="WP_038185155.1">
    <property type="nucleotide sequence ID" value="NZ_ASQA01000027.1"/>
</dbReference>
<comment type="caution">
    <text evidence="2">The sequence shown here is derived from an EMBL/GenBank/DDBJ whole genome shotgun (WGS) entry which is preliminary data.</text>
</comment>
<dbReference type="eggNOG" id="ENOG5033ATZ">
    <property type="taxonomic scope" value="Bacteria"/>
</dbReference>
<proteinExistence type="predicted"/>
<dbReference type="SUPFAM" id="SSF160631">
    <property type="entry name" value="SMI1/KNR4-like"/>
    <property type="match status" value="1"/>
</dbReference>
<feature type="domain" description="Knr4/Smi1-like" evidence="1">
    <location>
        <begin position="26"/>
        <end position="134"/>
    </location>
</feature>
<sequence>MVNEVIKNAKEMIQRSGTSTRISTVGEINDLNEKLDIKLPEWLIELMTTVEVCDSELIVPLDEEDEEAQLRIQFLNPQCMIEECSLYVPGCAVHKNGYICIGLEIGIGNPYAINIHEGNNPPVYLLNHEYGEETEMIIENKLTVVKKLSDLFLVATIKK</sequence>
<evidence type="ECO:0000259" key="1">
    <source>
        <dbReference type="Pfam" id="PF09346"/>
    </source>
</evidence>
<dbReference type="Proteomes" id="UP000019062">
    <property type="component" value="Unassembled WGS sequence"/>
</dbReference>
<organism evidence="2 3">
    <name type="scientific">Viridibacillus arenosi FSL R5-213</name>
    <dbReference type="NCBI Taxonomy" id="1227360"/>
    <lineage>
        <taxon>Bacteria</taxon>
        <taxon>Bacillati</taxon>
        <taxon>Bacillota</taxon>
        <taxon>Bacilli</taxon>
        <taxon>Bacillales</taxon>
        <taxon>Caryophanaceae</taxon>
        <taxon>Viridibacillus</taxon>
    </lineage>
</organism>
<gene>
    <name evidence="2" type="ORF">C176_11973</name>
</gene>
<reference evidence="2 3" key="1">
    <citation type="journal article" date="2014" name="BMC Genomics">
        <title>Genomic comparison of sporeforming bacilli isolated from milk.</title>
        <authorList>
            <person name="Moreno Switt A.I."/>
            <person name="Andrus A.D."/>
            <person name="Ranieri M.L."/>
            <person name="Orsi R.H."/>
            <person name="Ivy R."/>
            <person name="den Bakker H.C."/>
            <person name="Martin N.H."/>
            <person name="Wiedmann M."/>
            <person name="Boor K.J."/>
        </authorList>
    </citation>
    <scope>NUCLEOTIDE SEQUENCE [LARGE SCALE GENOMIC DNA]</scope>
    <source>
        <strain evidence="2 3">FSL R5-213</strain>
    </source>
</reference>
<dbReference type="Gene3D" id="3.40.1580.10">
    <property type="entry name" value="SMI1/KNR4-like"/>
    <property type="match status" value="1"/>
</dbReference>
<name>W4EW61_9BACL</name>
<evidence type="ECO:0000313" key="2">
    <source>
        <dbReference type="EMBL" id="ETT84322.1"/>
    </source>
</evidence>
<dbReference type="InterPro" id="IPR037883">
    <property type="entry name" value="Knr4/Smi1-like_sf"/>
</dbReference>
<keyword evidence="3" id="KW-1185">Reference proteome</keyword>
<protein>
    <recommendedName>
        <fullName evidence="1">Knr4/Smi1-like domain-containing protein</fullName>
    </recommendedName>
</protein>
<dbReference type="AlphaFoldDB" id="W4EW61"/>